<dbReference type="PANTHER" id="PTHR47018:SF3">
    <property type="entry name" value="MYCBP-ASSOCIATED PROTEIN"/>
    <property type="match status" value="1"/>
</dbReference>
<evidence type="ECO:0000313" key="1">
    <source>
        <dbReference type="EMBL" id="GBM45498.1"/>
    </source>
</evidence>
<reference evidence="1 2" key="1">
    <citation type="journal article" date="2019" name="Sci. Rep.">
        <title>Orb-weaving spider Araneus ventricosus genome elucidates the spidroin gene catalogue.</title>
        <authorList>
            <person name="Kono N."/>
            <person name="Nakamura H."/>
            <person name="Ohtoshi R."/>
            <person name="Moran D.A.P."/>
            <person name="Shinohara A."/>
            <person name="Yoshida Y."/>
            <person name="Fujiwara M."/>
            <person name="Mori M."/>
            <person name="Tomita M."/>
            <person name="Arakawa K."/>
        </authorList>
    </citation>
    <scope>NUCLEOTIDE SEQUENCE [LARGE SCALE GENOMIC DNA]</scope>
</reference>
<dbReference type="AlphaFoldDB" id="A0A4Y2FYN9"/>
<accession>A0A4Y2FYN9</accession>
<sequence>MFVRAERSGDFYVYLHCLQRMLPIFHAVGHLNYAKFAHVDIQDRLKLFTSLNSAEHRLFITHGYFTFRRTEKFWSGICSDMTIEQVLVRSLSRIGGLAGGRGITATTIATCSQIVEAMEVFAGVRSVSAEQHVQLREANQKQNFKDLQTFISSLEEHIPVSKLPELSSLTIGVVEDEKINCDEEFQIGVVALKEIKKNSFSDMRLKRTLAVKPLATITKSVTIRTILYV</sequence>
<evidence type="ECO:0000313" key="2">
    <source>
        <dbReference type="Proteomes" id="UP000499080"/>
    </source>
</evidence>
<dbReference type="PANTHER" id="PTHR47018">
    <property type="entry name" value="CXC DOMAIN-CONTAINING PROTEIN-RELATED"/>
    <property type="match status" value="1"/>
</dbReference>
<protein>
    <submittedName>
        <fullName evidence="1">Uncharacterized protein</fullName>
    </submittedName>
</protein>
<keyword evidence="2" id="KW-1185">Reference proteome</keyword>
<proteinExistence type="predicted"/>
<organism evidence="1 2">
    <name type="scientific">Araneus ventricosus</name>
    <name type="common">Orbweaver spider</name>
    <name type="synonym">Epeira ventricosa</name>
    <dbReference type="NCBI Taxonomy" id="182803"/>
    <lineage>
        <taxon>Eukaryota</taxon>
        <taxon>Metazoa</taxon>
        <taxon>Ecdysozoa</taxon>
        <taxon>Arthropoda</taxon>
        <taxon>Chelicerata</taxon>
        <taxon>Arachnida</taxon>
        <taxon>Araneae</taxon>
        <taxon>Araneomorphae</taxon>
        <taxon>Entelegynae</taxon>
        <taxon>Araneoidea</taxon>
        <taxon>Araneidae</taxon>
        <taxon>Araneus</taxon>
    </lineage>
</organism>
<dbReference type="Proteomes" id="UP000499080">
    <property type="component" value="Unassembled WGS sequence"/>
</dbReference>
<gene>
    <name evidence="1" type="ORF">AVEN_210229_1</name>
</gene>
<dbReference type="OrthoDB" id="6753017at2759"/>
<name>A0A4Y2FYN9_ARAVE</name>
<dbReference type="EMBL" id="BGPR01001102">
    <property type="protein sequence ID" value="GBM45498.1"/>
    <property type="molecule type" value="Genomic_DNA"/>
</dbReference>
<comment type="caution">
    <text evidence="1">The sequence shown here is derived from an EMBL/GenBank/DDBJ whole genome shotgun (WGS) entry which is preliminary data.</text>
</comment>